<evidence type="ECO:0000256" key="5">
    <source>
        <dbReference type="ARBA" id="ARBA00022694"/>
    </source>
</evidence>
<dbReference type="GO" id="GO:0005759">
    <property type="term" value="C:mitochondrial matrix"/>
    <property type="evidence" value="ECO:0007669"/>
    <property type="project" value="TreeGrafter"/>
</dbReference>
<feature type="non-terminal residue" evidence="8">
    <location>
        <position position="1"/>
    </location>
</feature>
<evidence type="ECO:0000256" key="4">
    <source>
        <dbReference type="ARBA" id="ARBA00022691"/>
    </source>
</evidence>
<keyword evidence="2" id="KW-0489">Methyltransferase</keyword>
<dbReference type="GO" id="GO:0070901">
    <property type="term" value="P:mitochondrial tRNA methylation"/>
    <property type="evidence" value="ECO:0007669"/>
    <property type="project" value="TreeGrafter"/>
</dbReference>
<gene>
    <name evidence="8" type="ORF">CTOB1V02_LOCUS9665</name>
</gene>
<dbReference type="PANTHER" id="PTHR23245:SF36">
    <property type="entry name" value="TRNA (GUANINE(37)-N1)-METHYLTRANSFERASE"/>
    <property type="match status" value="1"/>
</dbReference>
<keyword evidence="5" id="KW-0819">tRNA processing</keyword>
<accession>A0A7R8WHK6</accession>
<dbReference type="Pfam" id="PF02475">
    <property type="entry name" value="TRM5-TYW2_MTfase"/>
    <property type="match status" value="1"/>
</dbReference>
<keyword evidence="4" id="KW-0949">S-adenosyl-L-methionine</keyword>
<dbReference type="GO" id="GO:0002939">
    <property type="term" value="P:tRNA N1-guanine methylation"/>
    <property type="evidence" value="ECO:0007669"/>
    <property type="project" value="TreeGrafter"/>
</dbReference>
<organism evidence="8">
    <name type="scientific">Cyprideis torosa</name>
    <dbReference type="NCBI Taxonomy" id="163714"/>
    <lineage>
        <taxon>Eukaryota</taxon>
        <taxon>Metazoa</taxon>
        <taxon>Ecdysozoa</taxon>
        <taxon>Arthropoda</taxon>
        <taxon>Crustacea</taxon>
        <taxon>Oligostraca</taxon>
        <taxon>Ostracoda</taxon>
        <taxon>Podocopa</taxon>
        <taxon>Podocopida</taxon>
        <taxon>Cytherocopina</taxon>
        <taxon>Cytheroidea</taxon>
        <taxon>Cytherideidae</taxon>
        <taxon>Cyprideis</taxon>
    </lineage>
</organism>
<reference evidence="8" key="1">
    <citation type="submission" date="2020-11" db="EMBL/GenBank/DDBJ databases">
        <authorList>
            <person name="Tran Van P."/>
        </authorList>
    </citation>
    <scope>NUCLEOTIDE SEQUENCE</scope>
</reference>
<evidence type="ECO:0000313" key="8">
    <source>
        <dbReference type="EMBL" id="CAD7231822.1"/>
    </source>
</evidence>
<dbReference type="AlphaFoldDB" id="A0A7R8WHK6"/>
<sequence length="402" mass="45538">MRTLKLESVGSSQIPVEAVRGMTQLDRSKFATTAHVCVLQLPVCDVENVLRKVKKVMVQLRNLKSIQEADEQTLKEILLDPALVDEELEREVRSLSPCCSWSERDVELTYENFGAAEIIEAVVGDPCRGHSRIGHLVQFNLREHLLPYKHLIGQVILDKLQPAVTTVVNKVYWNPRLANLHKAVLAACNAGDTLCDVFAGVGPFACPAGKKRVRVFANDLNPACYEYLQENIRRNKVSEFVTPYNMDGREFIRSVVRSQILLFQEPIPDGGSTIRKLHVTMNLPVLAIDFLDAFQGLLKDSWTGGEFQAPRMHVYCFVRDTEPNPSPLERVRRALGCDETVLPDASVKDTFVRKVAPGKEMRKLVFELPLQPLLQERTISEELRQPSEELRQEIEDDLKKEK</sequence>
<keyword evidence="1" id="KW-0963">Cytoplasm</keyword>
<proteinExistence type="predicted"/>
<dbReference type="Gene3D" id="3.40.50.150">
    <property type="entry name" value="Vaccinia Virus protein VP39"/>
    <property type="match status" value="1"/>
</dbReference>
<evidence type="ECO:0000256" key="1">
    <source>
        <dbReference type="ARBA" id="ARBA00022490"/>
    </source>
</evidence>
<dbReference type="PROSITE" id="PS51684">
    <property type="entry name" value="SAM_MT_TRM5_TYW2"/>
    <property type="match status" value="1"/>
</dbReference>
<evidence type="ECO:0000259" key="7">
    <source>
        <dbReference type="PROSITE" id="PS51684"/>
    </source>
</evidence>
<name>A0A7R8WHK6_9CRUS</name>
<dbReference type="PANTHER" id="PTHR23245">
    <property type="entry name" value="TRNA METHYLTRANSFERASE"/>
    <property type="match status" value="1"/>
</dbReference>
<keyword evidence="3" id="KW-0808">Transferase</keyword>
<feature type="domain" description="SAM-dependent methyltransferase TRM5/TYW2-type" evidence="7">
    <location>
        <begin position="170"/>
        <end position="370"/>
    </location>
</feature>
<dbReference type="EMBL" id="OB663907">
    <property type="protein sequence ID" value="CAD7231822.1"/>
    <property type="molecule type" value="Genomic_DNA"/>
</dbReference>
<evidence type="ECO:0000256" key="6">
    <source>
        <dbReference type="SAM" id="MobiDB-lite"/>
    </source>
</evidence>
<dbReference type="SUPFAM" id="SSF53335">
    <property type="entry name" value="S-adenosyl-L-methionine-dependent methyltransferases"/>
    <property type="match status" value="1"/>
</dbReference>
<dbReference type="InterPro" id="IPR056743">
    <property type="entry name" value="TRM5-TYW2-like_MTfase"/>
</dbReference>
<feature type="region of interest" description="Disordered" evidence="6">
    <location>
        <begin position="379"/>
        <end position="402"/>
    </location>
</feature>
<dbReference type="OrthoDB" id="408788at2759"/>
<dbReference type="InterPro" id="IPR029063">
    <property type="entry name" value="SAM-dependent_MTases_sf"/>
</dbReference>
<evidence type="ECO:0000256" key="2">
    <source>
        <dbReference type="ARBA" id="ARBA00022603"/>
    </source>
</evidence>
<protein>
    <recommendedName>
        <fullName evidence="7">SAM-dependent methyltransferase TRM5/TYW2-type domain-containing protein</fullName>
    </recommendedName>
</protein>
<dbReference type="InterPro" id="IPR030382">
    <property type="entry name" value="MeTrfase_TRM5/TYW2"/>
</dbReference>
<dbReference type="GO" id="GO:0008175">
    <property type="term" value="F:tRNA methyltransferase activity"/>
    <property type="evidence" value="ECO:0007669"/>
    <property type="project" value="TreeGrafter"/>
</dbReference>
<evidence type="ECO:0000256" key="3">
    <source>
        <dbReference type="ARBA" id="ARBA00022679"/>
    </source>
</evidence>